<reference evidence="1 2" key="1">
    <citation type="submission" date="2016-04" db="EMBL/GenBank/DDBJ databases">
        <authorList>
            <person name="Chen L."/>
            <person name="Zhuang W."/>
            <person name="Wang G."/>
        </authorList>
    </citation>
    <scope>NUCLEOTIDE SEQUENCE [LARGE SCALE GENOMIC DNA]</scope>
    <source>
        <strain evidence="2">GR20</strain>
    </source>
</reference>
<sequence length="426" mass="49503">MNVAIGKYYRWKKLRLQTGMLLFFLMVMTGLRAQQNDLTYYLDNAVRNSPLIKDFQNQVLAFSIDSQLVRANLRPQVSANSNNMYAPIINGYGYDQAITNQAQVSGMVTVNKAFISRRNVNTQIAGFQIQSQSAANNIKLSEQDIKKSVTDQYLNTFGDYLQLQYNREINDLLSREDTLLKKLTQGNVFKQSDYLSFTVTRQQQLLTTSELEVQYASDYALLNYLAGIQDTTTPPQLEDPKLSLNTLPEYTTSAFYRQYILDSLKIRNDRALVDLNYRPKINSFADAGYNSSMTYMPYKNWGTSFGVSLTVPIYDGHQRKLQYQKLNLAEQTRQAQRDFFVNQRQQQLFQLMQQLRNTEKLINNINQQIRYTDTLIKVNEKLLATGDIRVTDFILALTNYFNARNLVTQNYINRLKIINQINYWNR</sequence>
<dbReference type="InterPro" id="IPR010131">
    <property type="entry name" value="MdtP/NodT-like"/>
</dbReference>
<accession>A0ABX3P1N1</accession>
<name>A0ABX3P1N1_9BACT</name>
<evidence type="ECO:0000313" key="1">
    <source>
        <dbReference type="EMBL" id="OQP52366.1"/>
    </source>
</evidence>
<gene>
    <name evidence="1" type="ORF">A4D02_24560</name>
</gene>
<proteinExistence type="predicted"/>
<dbReference type="SUPFAM" id="SSF56954">
    <property type="entry name" value="Outer membrane efflux proteins (OEP)"/>
    <property type="match status" value="1"/>
</dbReference>
<dbReference type="Gene3D" id="1.20.1600.10">
    <property type="entry name" value="Outer membrane efflux proteins (OEP)"/>
    <property type="match status" value="1"/>
</dbReference>
<protein>
    <recommendedName>
        <fullName evidence="3">Outer membrane efflux protein</fullName>
    </recommendedName>
</protein>
<evidence type="ECO:0000313" key="2">
    <source>
        <dbReference type="Proteomes" id="UP000192277"/>
    </source>
</evidence>
<dbReference type="PANTHER" id="PTHR30203:SF23">
    <property type="entry name" value="OUTER MEMBRANE EFFLUX PROTEIN"/>
    <property type="match status" value="1"/>
</dbReference>
<evidence type="ECO:0008006" key="3">
    <source>
        <dbReference type="Google" id="ProtNLM"/>
    </source>
</evidence>
<dbReference type="EMBL" id="LWBO01000004">
    <property type="protein sequence ID" value="OQP52366.1"/>
    <property type="molecule type" value="Genomic_DNA"/>
</dbReference>
<dbReference type="RefSeq" id="WP_014220418.1">
    <property type="nucleotide sequence ID" value="NZ_LWBO01000004.1"/>
</dbReference>
<comment type="caution">
    <text evidence="1">The sequence shown here is derived from an EMBL/GenBank/DDBJ whole genome shotgun (WGS) entry which is preliminary data.</text>
</comment>
<dbReference type="PANTHER" id="PTHR30203">
    <property type="entry name" value="OUTER MEMBRANE CATION EFFLUX PROTEIN"/>
    <property type="match status" value="1"/>
</dbReference>
<dbReference type="Proteomes" id="UP000192277">
    <property type="component" value="Unassembled WGS sequence"/>
</dbReference>
<keyword evidence="2" id="KW-1185">Reference proteome</keyword>
<organism evidence="1 2">
    <name type="scientific">Niastella koreensis</name>
    <dbReference type="NCBI Taxonomy" id="354356"/>
    <lineage>
        <taxon>Bacteria</taxon>
        <taxon>Pseudomonadati</taxon>
        <taxon>Bacteroidota</taxon>
        <taxon>Chitinophagia</taxon>
        <taxon>Chitinophagales</taxon>
        <taxon>Chitinophagaceae</taxon>
        <taxon>Niastella</taxon>
    </lineage>
</organism>